<dbReference type="EMBL" id="FOSK01000004">
    <property type="protein sequence ID" value="SFK31417.1"/>
    <property type="molecule type" value="Genomic_DNA"/>
</dbReference>
<dbReference type="InterPro" id="IPR036390">
    <property type="entry name" value="WH_DNA-bd_sf"/>
</dbReference>
<keyword evidence="2" id="KW-0238">DNA-binding</keyword>
<keyword evidence="3" id="KW-0804">Transcription</keyword>
<keyword evidence="1" id="KW-0805">Transcription regulation</keyword>
<evidence type="ECO:0000256" key="2">
    <source>
        <dbReference type="ARBA" id="ARBA00023125"/>
    </source>
</evidence>
<dbReference type="Proteomes" id="UP000199598">
    <property type="component" value="Unassembled WGS sequence"/>
</dbReference>
<dbReference type="Pfam" id="PF00392">
    <property type="entry name" value="GntR"/>
    <property type="match status" value="1"/>
</dbReference>
<dbReference type="InterPro" id="IPR011711">
    <property type="entry name" value="GntR_C"/>
</dbReference>
<keyword evidence="6" id="KW-1185">Reference proteome</keyword>
<reference evidence="5 6" key="1">
    <citation type="submission" date="2016-10" db="EMBL/GenBank/DDBJ databases">
        <authorList>
            <person name="Varghese N."/>
            <person name="Submissions S."/>
        </authorList>
    </citation>
    <scope>NUCLEOTIDE SEQUENCE [LARGE SCALE GENOMIC DNA]</scope>
    <source>
        <strain evidence="5 6">DSM 16392</strain>
    </source>
</reference>
<proteinExistence type="predicted"/>
<dbReference type="PANTHER" id="PTHR43537:SF5">
    <property type="entry name" value="UXU OPERON TRANSCRIPTIONAL REGULATOR"/>
    <property type="match status" value="1"/>
</dbReference>
<dbReference type="Pfam" id="PF07729">
    <property type="entry name" value="FCD"/>
    <property type="match status" value="1"/>
</dbReference>
<dbReference type="InterPro" id="IPR036388">
    <property type="entry name" value="WH-like_DNA-bd_sf"/>
</dbReference>
<dbReference type="PANTHER" id="PTHR43537">
    <property type="entry name" value="TRANSCRIPTIONAL REGULATOR, GNTR FAMILY"/>
    <property type="match status" value="1"/>
</dbReference>
<dbReference type="InterPro" id="IPR008920">
    <property type="entry name" value="TF_FadR/GntR_C"/>
</dbReference>
<accession>A0A1I3YHH9</accession>
<protein>
    <submittedName>
        <fullName evidence="5">Transcriptional regulator, GntR family</fullName>
    </submittedName>
</protein>
<dbReference type="Gene3D" id="1.20.120.530">
    <property type="entry name" value="GntR ligand-binding domain-like"/>
    <property type="match status" value="1"/>
</dbReference>
<dbReference type="SMART" id="SM00895">
    <property type="entry name" value="FCD"/>
    <property type="match status" value="1"/>
</dbReference>
<name>A0A1I3YHH9_9HYPH</name>
<dbReference type="PRINTS" id="PR00035">
    <property type="entry name" value="HTHGNTR"/>
</dbReference>
<feature type="domain" description="HTH gntR-type" evidence="4">
    <location>
        <begin position="7"/>
        <end position="75"/>
    </location>
</feature>
<evidence type="ECO:0000256" key="1">
    <source>
        <dbReference type="ARBA" id="ARBA00023015"/>
    </source>
</evidence>
<evidence type="ECO:0000259" key="4">
    <source>
        <dbReference type="PROSITE" id="PS50949"/>
    </source>
</evidence>
<sequence length="254" mass="28785">MTLDSNRRRYQDVAEELVRDLANGAFAIGDKLPTERKISEDLGVSRSLVRDAMIMLEVQGLVDVRKGSGTYVLGLPGDVTPDSSLEQDIGPFELLQARQLLESNIAAFAATMATKADVMQMRETLAKERVEIESGSGSHKADEEFHRLVAQASQNSVLTESVEHLWTLRKRSRMWEQLHQRIFDQGYQIKWLDDHQAILTALQCRDPQMARQAMWQHLENVRMTLLELSDVDDPAFDAYLFDTDPLAAVNDLKK</sequence>
<evidence type="ECO:0000313" key="5">
    <source>
        <dbReference type="EMBL" id="SFK31417.1"/>
    </source>
</evidence>
<organism evidence="5 6">
    <name type="scientific">Pseudovibrio ascidiaceicola</name>
    <dbReference type="NCBI Taxonomy" id="285279"/>
    <lineage>
        <taxon>Bacteria</taxon>
        <taxon>Pseudomonadati</taxon>
        <taxon>Pseudomonadota</taxon>
        <taxon>Alphaproteobacteria</taxon>
        <taxon>Hyphomicrobiales</taxon>
        <taxon>Stappiaceae</taxon>
        <taxon>Pseudovibrio</taxon>
    </lineage>
</organism>
<dbReference type="SUPFAM" id="SSF46785">
    <property type="entry name" value="Winged helix' DNA-binding domain"/>
    <property type="match status" value="1"/>
</dbReference>
<dbReference type="RefSeq" id="WP_093518592.1">
    <property type="nucleotide sequence ID" value="NZ_FOSK01000004.1"/>
</dbReference>
<dbReference type="CDD" id="cd07377">
    <property type="entry name" value="WHTH_GntR"/>
    <property type="match status" value="1"/>
</dbReference>
<dbReference type="SMART" id="SM00345">
    <property type="entry name" value="HTH_GNTR"/>
    <property type="match status" value="1"/>
</dbReference>
<dbReference type="SUPFAM" id="SSF48008">
    <property type="entry name" value="GntR ligand-binding domain-like"/>
    <property type="match status" value="1"/>
</dbReference>
<dbReference type="PROSITE" id="PS50949">
    <property type="entry name" value="HTH_GNTR"/>
    <property type="match status" value="1"/>
</dbReference>
<dbReference type="InterPro" id="IPR000524">
    <property type="entry name" value="Tscrpt_reg_HTH_GntR"/>
</dbReference>
<gene>
    <name evidence="5" type="ORF">SAMN04488518_10436</name>
</gene>
<evidence type="ECO:0000256" key="3">
    <source>
        <dbReference type="ARBA" id="ARBA00023163"/>
    </source>
</evidence>
<dbReference type="Gene3D" id="1.10.10.10">
    <property type="entry name" value="Winged helix-like DNA-binding domain superfamily/Winged helix DNA-binding domain"/>
    <property type="match status" value="1"/>
</dbReference>
<comment type="caution">
    <text evidence="5">The sequence shown here is derived from an EMBL/GenBank/DDBJ whole genome shotgun (WGS) entry which is preliminary data.</text>
</comment>
<evidence type="ECO:0000313" key="6">
    <source>
        <dbReference type="Proteomes" id="UP000199598"/>
    </source>
</evidence>